<feature type="transmembrane region" description="Helical" evidence="1">
    <location>
        <begin position="195"/>
        <end position="214"/>
    </location>
</feature>
<evidence type="ECO:0000313" key="3">
    <source>
        <dbReference type="Proteomes" id="UP000318380"/>
    </source>
</evidence>
<reference evidence="2 3" key="1">
    <citation type="submission" date="2019-06" db="EMBL/GenBank/DDBJ databases">
        <title>Sequencing the genomes of 1000 actinobacteria strains.</title>
        <authorList>
            <person name="Klenk H.-P."/>
        </authorList>
    </citation>
    <scope>NUCLEOTIDE SEQUENCE [LARGE SCALE GENOMIC DNA]</scope>
    <source>
        <strain evidence="2 3">DSM 24683</strain>
    </source>
</reference>
<dbReference type="Proteomes" id="UP000318380">
    <property type="component" value="Unassembled WGS sequence"/>
</dbReference>
<evidence type="ECO:0000256" key="1">
    <source>
        <dbReference type="SAM" id="Phobius"/>
    </source>
</evidence>
<dbReference type="AlphaFoldDB" id="A0A561BNY4"/>
<proteinExistence type="predicted"/>
<keyword evidence="3" id="KW-1185">Reference proteome</keyword>
<dbReference type="InterPro" id="IPR047928">
    <property type="entry name" value="Perm_prefix_1"/>
</dbReference>
<dbReference type="EMBL" id="VIVK01000001">
    <property type="protein sequence ID" value="TWD80577.1"/>
    <property type="molecule type" value="Genomic_DNA"/>
</dbReference>
<dbReference type="RefSeq" id="WP_238334711.1">
    <property type="nucleotide sequence ID" value="NZ_VIVK01000001.1"/>
</dbReference>
<sequence>MSSAISTADPVETYLDGLSRALSGPGRRKADLLAEARDSLVDATEAFESDGLSPANAKQQAVDDFGTLADVVPGYRAELGIAQGRRTALMLCLVMLAQPIVWKQGVWAWTQQPESPTAFIGIVNQLVMVVGSLAILGSVLALVGTGLGLRYPVVRDQATRVTALFALVSCVTVSVMSICLGLSSNELHGSAPGGLLVVGTFVLLPLTIVGRSAARCLRLA</sequence>
<keyword evidence="1" id="KW-0472">Membrane</keyword>
<comment type="caution">
    <text evidence="2">The sequence shown here is derived from an EMBL/GenBank/DDBJ whole genome shotgun (WGS) entry which is preliminary data.</text>
</comment>
<feature type="transmembrane region" description="Helical" evidence="1">
    <location>
        <begin position="161"/>
        <end position="183"/>
    </location>
</feature>
<keyword evidence="1" id="KW-1133">Transmembrane helix</keyword>
<dbReference type="NCBIfam" id="NF038403">
    <property type="entry name" value="perm_prefix_1"/>
    <property type="match status" value="1"/>
</dbReference>
<protein>
    <submittedName>
        <fullName evidence="2">Uncharacterized protein</fullName>
    </submittedName>
</protein>
<evidence type="ECO:0000313" key="2">
    <source>
        <dbReference type="EMBL" id="TWD80577.1"/>
    </source>
</evidence>
<organism evidence="2 3">
    <name type="scientific">Kribbella amoyensis</name>
    <dbReference type="NCBI Taxonomy" id="996641"/>
    <lineage>
        <taxon>Bacteria</taxon>
        <taxon>Bacillati</taxon>
        <taxon>Actinomycetota</taxon>
        <taxon>Actinomycetes</taxon>
        <taxon>Propionibacteriales</taxon>
        <taxon>Kribbellaceae</taxon>
        <taxon>Kribbella</taxon>
    </lineage>
</organism>
<gene>
    <name evidence="2" type="ORF">FB561_1659</name>
</gene>
<keyword evidence="1" id="KW-0812">Transmembrane</keyword>
<feature type="transmembrane region" description="Helical" evidence="1">
    <location>
        <begin position="122"/>
        <end position="149"/>
    </location>
</feature>
<accession>A0A561BNY4</accession>
<name>A0A561BNY4_9ACTN</name>